<accession>A0ABY6N351</accession>
<dbReference type="InterPro" id="IPR036322">
    <property type="entry name" value="WD40_repeat_dom_sf"/>
</dbReference>
<evidence type="ECO:0000313" key="2">
    <source>
        <dbReference type="EMBL" id="UZE96424.1"/>
    </source>
</evidence>
<gene>
    <name evidence="2" type="ORF">NKI27_01375</name>
</gene>
<feature type="repeat" description="WD" evidence="1">
    <location>
        <begin position="166"/>
        <end position="207"/>
    </location>
</feature>
<organism evidence="2 3">
    <name type="scientific">Alkalimarinus alittae</name>
    <dbReference type="NCBI Taxonomy" id="2961619"/>
    <lineage>
        <taxon>Bacteria</taxon>
        <taxon>Pseudomonadati</taxon>
        <taxon>Pseudomonadota</taxon>
        <taxon>Gammaproteobacteria</taxon>
        <taxon>Alteromonadales</taxon>
        <taxon>Alteromonadaceae</taxon>
        <taxon>Alkalimarinus</taxon>
    </lineage>
</organism>
<keyword evidence="1" id="KW-0853">WD repeat</keyword>
<protein>
    <submittedName>
        <fullName evidence="2">Uncharacterized protein</fullName>
    </submittedName>
</protein>
<dbReference type="Proteomes" id="UP001163739">
    <property type="component" value="Chromosome"/>
</dbReference>
<dbReference type="Gene3D" id="2.130.10.10">
    <property type="entry name" value="YVTN repeat-like/Quinoprotein amine dehydrogenase"/>
    <property type="match status" value="2"/>
</dbReference>
<dbReference type="Pfam" id="PF00400">
    <property type="entry name" value="WD40"/>
    <property type="match status" value="1"/>
</dbReference>
<proteinExistence type="predicted"/>
<dbReference type="InterPro" id="IPR001680">
    <property type="entry name" value="WD40_rpt"/>
</dbReference>
<dbReference type="PROSITE" id="PS50082">
    <property type="entry name" value="WD_REPEATS_2"/>
    <property type="match status" value="1"/>
</dbReference>
<dbReference type="PROSITE" id="PS50294">
    <property type="entry name" value="WD_REPEATS_REGION"/>
    <property type="match status" value="1"/>
</dbReference>
<dbReference type="PANTHER" id="PTHR19879:SF9">
    <property type="entry name" value="TRANSCRIPTION INITIATION FACTOR TFIID SUBUNIT 5"/>
    <property type="match status" value="1"/>
</dbReference>
<keyword evidence="3" id="KW-1185">Reference proteome</keyword>
<dbReference type="SMART" id="SM00320">
    <property type="entry name" value="WD40"/>
    <property type="match status" value="3"/>
</dbReference>
<dbReference type="EMBL" id="CP100390">
    <property type="protein sequence ID" value="UZE96424.1"/>
    <property type="molecule type" value="Genomic_DNA"/>
</dbReference>
<evidence type="ECO:0000313" key="3">
    <source>
        <dbReference type="Proteomes" id="UP001163739"/>
    </source>
</evidence>
<reference evidence="2" key="1">
    <citation type="submission" date="2022-06" db="EMBL/GenBank/DDBJ databases">
        <title>Alkalimarinus sp. nov., isolated from gut of a Alitta virens.</title>
        <authorList>
            <person name="Yang A.I."/>
            <person name="Shin N.-R."/>
        </authorList>
    </citation>
    <scope>NUCLEOTIDE SEQUENCE</scope>
    <source>
        <strain evidence="2">A2M4</strain>
    </source>
</reference>
<dbReference type="SUPFAM" id="SSF50978">
    <property type="entry name" value="WD40 repeat-like"/>
    <property type="match status" value="1"/>
</dbReference>
<evidence type="ECO:0000256" key="1">
    <source>
        <dbReference type="PROSITE-ProRule" id="PRU00221"/>
    </source>
</evidence>
<dbReference type="InterPro" id="IPR015943">
    <property type="entry name" value="WD40/YVTN_repeat-like_dom_sf"/>
</dbReference>
<sequence length="333" mass="36113">MMNMIQSTLCLYARALKLLALSLIVLTIVGCGEKGPESKTELAVQGFLSGDISRDGRYAVVGSIHHGGSLWDVAKKERMFDWNHAAGEKSLIRHVSISGDGTLAATTVEDNVVLWETATGKSVAFWKAPARISALKLSWDGRYALLGMINHQAMYFDMNAGSRVFTFEHNAEVRSVDLSDDGLLGITGADDLTAKVWDLQNGDLLHQFNHRNQIKTVAISGKGKYGFTTSQREDSIIWDLKTGESVLKLPNRYTNFTAAQFSEDESKLLLGTFQGVLSIMTLPSGSVESTWQASPRKAYGGASSKAVVAAVFSQKPGGVIALMSDGMLQAFEP</sequence>
<dbReference type="PANTHER" id="PTHR19879">
    <property type="entry name" value="TRANSCRIPTION INITIATION FACTOR TFIID"/>
    <property type="match status" value="1"/>
</dbReference>
<name>A0ABY6N351_9ALTE</name>